<dbReference type="AlphaFoldDB" id="A0AAE8MP40"/>
<comment type="caution">
    <text evidence="8">The sequence shown here is derived from an EMBL/GenBank/DDBJ whole genome shotgun (WGS) entry which is preliminary data.</text>
</comment>
<dbReference type="GO" id="GO:0005634">
    <property type="term" value="C:nucleus"/>
    <property type="evidence" value="ECO:0007669"/>
    <property type="project" value="UniProtKB-SubCell"/>
</dbReference>
<dbReference type="Pfam" id="PF04082">
    <property type="entry name" value="Fungal_trans"/>
    <property type="match status" value="1"/>
</dbReference>
<proteinExistence type="predicted"/>
<feature type="compositionally biased region" description="Acidic residues" evidence="6">
    <location>
        <begin position="545"/>
        <end position="554"/>
    </location>
</feature>
<reference evidence="8" key="1">
    <citation type="submission" date="2018-03" db="EMBL/GenBank/DDBJ databases">
        <authorList>
            <person name="Guldener U."/>
        </authorList>
    </citation>
    <scope>NUCLEOTIDE SEQUENCE</scope>
</reference>
<organism evidence="8 9">
    <name type="scientific">Cephalotrichum gorgonifer</name>
    <dbReference type="NCBI Taxonomy" id="2041049"/>
    <lineage>
        <taxon>Eukaryota</taxon>
        <taxon>Fungi</taxon>
        <taxon>Dikarya</taxon>
        <taxon>Ascomycota</taxon>
        <taxon>Pezizomycotina</taxon>
        <taxon>Sordariomycetes</taxon>
        <taxon>Hypocreomycetidae</taxon>
        <taxon>Microascales</taxon>
        <taxon>Microascaceae</taxon>
        <taxon>Cephalotrichum</taxon>
    </lineage>
</organism>
<sequence>MSYQTRHADNPPDVAQGAFPDEVLLTLVDVFFDSIYPMPSYSFLHPQTTKRLCLNGRVRNELISAVCAITALYLGGGHGVTVGTDTASAWIQAAEQSIWQHLECPTIPRLQTLMLVIHYHMETSRFQRAFMLMATAARFAAAMSLNHERPDLDPVAREVRRRILWSLKIIERYFSSGLAEFDLLPLEVIYIDFPHSEKAFTSGSQGGDEQARQGIYGDSDHSSSGMKRDDEEGGAYRLLVQLESVRRDIMKLTRSIALVDKELPSLSDLIRHHEQTLTAVEPPATLPGGGDTPASAEEKATTDPDQDPWLSRRVLAHVSWHQTHCDLYRILLPGYPEAAPAPALKGVSDIALAAAEQQCLHHAMGILQIITALNQNSTRQHLLEFDTAICAYHASRLVLFISHFGKGVDRPTPEYAASRVDLCLAALKRFFPSSALVAPIIQELGQSLKVFTEQEMNRHHNPQPCRVRPPGNLQTPSPYETSTLAGAPPSSPGEQVHDPRQQHHQERQQQQDEGEGHACMEKLSAAARTHQRLAIHSLLRRADFDGDDEGEEEMAAGRSMSLSTTEPPLPPDELQHQQQWQSRDGPAGARSMPPEERPILTDPAVPLATSSHSDVQVVQGHSDFNLGSMHELDLTGSPSPVSFQDMDFAPWLTEETQPSFFAWRGPRDWDWLLTPRETPSLP</sequence>
<feature type="compositionally biased region" description="Basic and acidic residues" evidence="6">
    <location>
        <begin position="218"/>
        <end position="230"/>
    </location>
</feature>
<keyword evidence="5" id="KW-0539">Nucleus</keyword>
<gene>
    <name evidence="8" type="ORF">DNG_00357</name>
</gene>
<dbReference type="InterPro" id="IPR050815">
    <property type="entry name" value="TF_fung"/>
</dbReference>
<keyword evidence="4" id="KW-0804">Transcription</keyword>
<evidence type="ECO:0000256" key="6">
    <source>
        <dbReference type="SAM" id="MobiDB-lite"/>
    </source>
</evidence>
<protein>
    <recommendedName>
        <fullName evidence="7">Xylanolytic transcriptional activator regulatory domain-containing protein</fullName>
    </recommendedName>
</protein>
<accession>A0AAE8MP40</accession>
<name>A0AAE8MP40_9PEZI</name>
<feature type="compositionally biased region" description="Polar residues" evidence="6">
    <location>
        <begin position="472"/>
        <end position="484"/>
    </location>
</feature>
<dbReference type="GO" id="GO:0000981">
    <property type="term" value="F:DNA-binding transcription factor activity, RNA polymerase II-specific"/>
    <property type="evidence" value="ECO:0007669"/>
    <property type="project" value="InterPro"/>
</dbReference>
<dbReference type="PANTHER" id="PTHR47338">
    <property type="entry name" value="ZN(II)2CYS6 TRANSCRIPTION FACTOR (EUROFUNG)-RELATED"/>
    <property type="match status" value="1"/>
</dbReference>
<dbReference type="GO" id="GO:0003677">
    <property type="term" value="F:DNA binding"/>
    <property type="evidence" value="ECO:0007669"/>
    <property type="project" value="InterPro"/>
</dbReference>
<evidence type="ECO:0000256" key="1">
    <source>
        <dbReference type="ARBA" id="ARBA00004123"/>
    </source>
</evidence>
<evidence type="ECO:0000256" key="3">
    <source>
        <dbReference type="ARBA" id="ARBA00023015"/>
    </source>
</evidence>
<keyword evidence="3" id="KW-0805">Transcription regulation</keyword>
<evidence type="ECO:0000313" key="9">
    <source>
        <dbReference type="Proteomes" id="UP001187682"/>
    </source>
</evidence>
<dbReference type="InterPro" id="IPR007219">
    <property type="entry name" value="XnlR_reg_dom"/>
</dbReference>
<keyword evidence="9" id="KW-1185">Reference proteome</keyword>
<feature type="region of interest" description="Disordered" evidence="6">
    <location>
        <begin position="200"/>
        <end position="230"/>
    </location>
</feature>
<keyword evidence="2" id="KW-0479">Metal-binding</keyword>
<feature type="region of interest" description="Disordered" evidence="6">
    <location>
        <begin position="276"/>
        <end position="307"/>
    </location>
</feature>
<dbReference type="PANTHER" id="PTHR47338:SF7">
    <property type="entry name" value="ZN(II)2CYS6 TRANSCRIPTION FACTOR (EUROFUNG)"/>
    <property type="match status" value="1"/>
</dbReference>
<dbReference type="EMBL" id="ONZQ02000001">
    <property type="protein sequence ID" value="SPN96837.1"/>
    <property type="molecule type" value="Genomic_DNA"/>
</dbReference>
<evidence type="ECO:0000259" key="7">
    <source>
        <dbReference type="Pfam" id="PF04082"/>
    </source>
</evidence>
<evidence type="ECO:0000256" key="5">
    <source>
        <dbReference type="ARBA" id="ARBA00023242"/>
    </source>
</evidence>
<feature type="region of interest" description="Disordered" evidence="6">
    <location>
        <begin position="456"/>
        <end position="516"/>
    </location>
</feature>
<feature type="compositionally biased region" description="Basic and acidic residues" evidence="6">
    <location>
        <begin position="495"/>
        <end position="516"/>
    </location>
</feature>
<evidence type="ECO:0000313" key="8">
    <source>
        <dbReference type="EMBL" id="SPN96837.1"/>
    </source>
</evidence>
<dbReference type="GO" id="GO:0006351">
    <property type="term" value="P:DNA-templated transcription"/>
    <property type="evidence" value="ECO:0007669"/>
    <property type="project" value="InterPro"/>
</dbReference>
<evidence type="ECO:0000256" key="4">
    <source>
        <dbReference type="ARBA" id="ARBA00023163"/>
    </source>
</evidence>
<dbReference type="Proteomes" id="UP001187682">
    <property type="component" value="Unassembled WGS sequence"/>
</dbReference>
<feature type="region of interest" description="Disordered" evidence="6">
    <location>
        <begin position="544"/>
        <end position="602"/>
    </location>
</feature>
<dbReference type="CDD" id="cd12148">
    <property type="entry name" value="fungal_TF_MHR"/>
    <property type="match status" value="1"/>
</dbReference>
<feature type="domain" description="Xylanolytic transcriptional activator regulatory" evidence="7">
    <location>
        <begin position="29"/>
        <end position="202"/>
    </location>
</feature>
<dbReference type="GO" id="GO:0008270">
    <property type="term" value="F:zinc ion binding"/>
    <property type="evidence" value="ECO:0007669"/>
    <property type="project" value="InterPro"/>
</dbReference>
<evidence type="ECO:0000256" key="2">
    <source>
        <dbReference type="ARBA" id="ARBA00022723"/>
    </source>
</evidence>
<comment type="subcellular location">
    <subcellularLocation>
        <location evidence="1">Nucleus</location>
    </subcellularLocation>
</comment>